<dbReference type="Proteomes" id="UP001144471">
    <property type="component" value="Unassembled WGS sequence"/>
</dbReference>
<evidence type="ECO:0000313" key="1">
    <source>
        <dbReference type="EMBL" id="GLI57862.1"/>
    </source>
</evidence>
<accession>A0A9W6GNU9</accession>
<name>A0A9W6GNU9_9FUSO</name>
<keyword evidence="2" id="KW-1185">Reference proteome</keyword>
<dbReference type="RefSeq" id="WP_281837536.1">
    <property type="nucleotide sequence ID" value="NZ_BSDY01000026.1"/>
</dbReference>
<protein>
    <submittedName>
        <fullName evidence="1">Uncharacterized protein</fullName>
    </submittedName>
</protein>
<sequence length="119" mass="13465">MIKKIILLVMVVFTAPLYALEITKVNRLNFGEVVKGDKYVKLTNVRVYVEGEPGEEVRIYYPERAETDAGELVMNARERIITLSSNGRGRFSLDCKLNLSSGNRAGRINQRIPISVSYK</sequence>
<dbReference type="AlphaFoldDB" id="A0A9W6GNU9"/>
<comment type="caution">
    <text evidence="1">The sequence shown here is derived from an EMBL/GenBank/DDBJ whole genome shotgun (WGS) entry which is preliminary data.</text>
</comment>
<dbReference type="EMBL" id="BSDY01000026">
    <property type="protein sequence ID" value="GLI57862.1"/>
    <property type="molecule type" value="Genomic_DNA"/>
</dbReference>
<reference evidence="1" key="1">
    <citation type="submission" date="2022-12" db="EMBL/GenBank/DDBJ databases">
        <title>Reference genome sequencing for broad-spectrum identification of bacterial and archaeal isolates by mass spectrometry.</title>
        <authorList>
            <person name="Sekiguchi Y."/>
            <person name="Tourlousse D.M."/>
        </authorList>
    </citation>
    <scope>NUCLEOTIDE SEQUENCE</scope>
    <source>
        <strain evidence="1">10succ1</strain>
    </source>
</reference>
<proteinExistence type="predicted"/>
<gene>
    <name evidence="1" type="ORF">PM10SUCC1_33760</name>
</gene>
<organism evidence="1 2">
    <name type="scientific">Propionigenium maris DSM 9537</name>
    <dbReference type="NCBI Taxonomy" id="1123000"/>
    <lineage>
        <taxon>Bacteria</taxon>
        <taxon>Fusobacteriati</taxon>
        <taxon>Fusobacteriota</taxon>
        <taxon>Fusobacteriia</taxon>
        <taxon>Fusobacteriales</taxon>
        <taxon>Fusobacteriaceae</taxon>
        <taxon>Propionigenium</taxon>
    </lineage>
</organism>
<evidence type="ECO:0000313" key="2">
    <source>
        <dbReference type="Proteomes" id="UP001144471"/>
    </source>
</evidence>